<proteinExistence type="inferred from homology"/>
<accession>A0A7X2XV45</accession>
<dbReference type="Proteomes" id="UP000466388">
    <property type="component" value="Unassembled WGS sequence"/>
</dbReference>
<dbReference type="InterPro" id="IPR017871">
    <property type="entry name" value="ABC_transporter-like_CS"/>
</dbReference>
<evidence type="ECO:0000259" key="5">
    <source>
        <dbReference type="PROSITE" id="PS50893"/>
    </source>
</evidence>
<keyword evidence="4 6" id="KW-0067">ATP-binding</keyword>
<dbReference type="InterPro" id="IPR050153">
    <property type="entry name" value="Metal_Ion_Import_ABC"/>
</dbReference>
<feature type="domain" description="ABC transporter" evidence="5">
    <location>
        <begin position="4"/>
        <end position="240"/>
    </location>
</feature>
<comment type="caution">
    <text evidence="6">The sequence shown here is derived from an EMBL/GenBank/DDBJ whole genome shotgun (WGS) entry which is preliminary data.</text>
</comment>
<evidence type="ECO:0000256" key="3">
    <source>
        <dbReference type="ARBA" id="ARBA00022741"/>
    </source>
</evidence>
<evidence type="ECO:0000256" key="1">
    <source>
        <dbReference type="ARBA" id="ARBA00005417"/>
    </source>
</evidence>
<dbReference type="PANTHER" id="PTHR42734:SF6">
    <property type="entry name" value="MOLYBDATE IMPORT ATP-BINDING PROTEIN MOLC"/>
    <property type="match status" value="1"/>
</dbReference>
<protein>
    <submittedName>
        <fullName evidence="6">ATP-binding cassette domain-containing protein</fullName>
    </submittedName>
</protein>
<dbReference type="InterPro" id="IPR027417">
    <property type="entry name" value="P-loop_NTPase"/>
</dbReference>
<reference evidence="6 7" key="1">
    <citation type="submission" date="2019-11" db="EMBL/GenBank/DDBJ databases">
        <title>Lactobacillus sp. nov. CRM56-3, isolated from fermented tea leaves.</title>
        <authorList>
            <person name="Phuengjayaem S."/>
            <person name="Tanasupawat S."/>
        </authorList>
    </citation>
    <scope>NUCLEOTIDE SEQUENCE [LARGE SCALE GENOMIC DNA]</scope>
    <source>
        <strain evidence="6 7">CRM56-3</strain>
    </source>
</reference>
<name>A0A7X2XV45_9LACO</name>
<evidence type="ECO:0000256" key="2">
    <source>
        <dbReference type="ARBA" id="ARBA00022448"/>
    </source>
</evidence>
<dbReference type="PROSITE" id="PS50893">
    <property type="entry name" value="ABC_TRANSPORTER_2"/>
    <property type="match status" value="1"/>
</dbReference>
<keyword evidence="2" id="KW-0813">Transport</keyword>
<gene>
    <name evidence="6" type="ORF">GM612_05915</name>
</gene>
<keyword evidence="3" id="KW-0547">Nucleotide-binding</keyword>
<comment type="similarity">
    <text evidence="1">Belongs to the ABC transporter superfamily.</text>
</comment>
<dbReference type="CDD" id="cd03214">
    <property type="entry name" value="ABC_Iron-Siderophores_B12_Hemin"/>
    <property type="match status" value="1"/>
</dbReference>
<evidence type="ECO:0000313" key="7">
    <source>
        <dbReference type="Proteomes" id="UP000466388"/>
    </source>
</evidence>
<dbReference type="GO" id="GO:0016887">
    <property type="term" value="F:ATP hydrolysis activity"/>
    <property type="evidence" value="ECO:0007669"/>
    <property type="project" value="InterPro"/>
</dbReference>
<dbReference type="RefSeq" id="WP_155431457.1">
    <property type="nucleotide sequence ID" value="NZ_WNJO01000005.1"/>
</dbReference>
<dbReference type="Pfam" id="PF00005">
    <property type="entry name" value="ABC_tran"/>
    <property type="match status" value="1"/>
</dbReference>
<organism evidence="6 7">
    <name type="scientific">Secundilactobacillus folii</name>
    <dbReference type="NCBI Taxonomy" id="2678357"/>
    <lineage>
        <taxon>Bacteria</taxon>
        <taxon>Bacillati</taxon>
        <taxon>Bacillota</taxon>
        <taxon>Bacilli</taxon>
        <taxon>Lactobacillales</taxon>
        <taxon>Lactobacillaceae</taxon>
        <taxon>Secundilactobacillus</taxon>
    </lineage>
</organism>
<evidence type="ECO:0000256" key="4">
    <source>
        <dbReference type="ARBA" id="ARBA00022840"/>
    </source>
</evidence>
<dbReference type="FunFam" id="3.40.50.300:FF:000134">
    <property type="entry name" value="Iron-enterobactin ABC transporter ATP-binding protein"/>
    <property type="match status" value="1"/>
</dbReference>
<dbReference type="EMBL" id="WNJO01000005">
    <property type="protein sequence ID" value="MTV82188.1"/>
    <property type="molecule type" value="Genomic_DNA"/>
</dbReference>
<keyword evidence="7" id="KW-1185">Reference proteome</keyword>
<dbReference type="Gene3D" id="3.40.50.300">
    <property type="entry name" value="P-loop containing nucleotide triphosphate hydrolases"/>
    <property type="match status" value="1"/>
</dbReference>
<dbReference type="InterPro" id="IPR003439">
    <property type="entry name" value="ABC_transporter-like_ATP-bd"/>
</dbReference>
<dbReference type="InterPro" id="IPR003593">
    <property type="entry name" value="AAA+_ATPase"/>
</dbReference>
<dbReference type="SMART" id="SM00382">
    <property type="entry name" value="AAA"/>
    <property type="match status" value="1"/>
</dbReference>
<dbReference type="PROSITE" id="PS00211">
    <property type="entry name" value="ABC_TRANSPORTER_1"/>
    <property type="match status" value="1"/>
</dbReference>
<dbReference type="GO" id="GO:0005524">
    <property type="term" value="F:ATP binding"/>
    <property type="evidence" value="ECO:0007669"/>
    <property type="project" value="UniProtKB-KW"/>
</dbReference>
<dbReference type="SUPFAM" id="SSF52540">
    <property type="entry name" value="P-loop containing nucleoside triphosphate hydrolases"/>
    <property type="match status" value="1"/>
</dbReference>
<dbReference type="PANTHER" id="PTHR42734">
    <property type="entry name" value="METAL TRANSPORT SYSTEM ATP-BINDING PROTEIN TM_0124-RELATED"/>
    <property type="match status" value="1"/>
</dbReference>
<dbReference type="AlphaFoldDB" id="A0A7X2XV45"/>
<evidence type="ECO:0000313" key="6">
    <source>
        <dbReference type="EMBL" id="MTV82188.1"/>
    </source>
</evidence>
<sequence length="257" mass="28185">MSLLTVQNLGFHYSGQPTLFSDLNCTLQPGQILTILGPNGVGKSTFLKCLMGILKPTSGSISLADQPLSQQSVRQRAQQVAYVPQHVPDPGSLTVSDYVVTGRTPYLPFSQTPGAQDYEKVQVALKEFGLGDYAQRRVNTLSGGQFQLITIAKALVQEPRLVILDEPTAALDFGRQRQVLKLIQSMAGHHFAVIHTTHNPNHAFMLGNTVGLFAPDGSFETGQPDELLTEERLRATYQTPLKLIYEPALKRTVCELL</sequence>